<dbReference type="RefSeq" id="WP_367952048.1">
    <property type="nucleotide sequence ID" value="NZ_JBDPGJ010000001.1"/>
</dbReference>
<keyword evidence="4" id="KW-1185">Reference proteome</keyword>
<gene>
    <name evidence="3" type="ORF">ABGN05_00550</name>
</gene>
<sequence>MAPLQTRSAVAVGGQPIHAMLVQFPVVCFTLTLLTDIAYWWTVNLMWQNFSSWLLFAGLVFGVLAVLAGIIDFAVRPAIRASRPAWPHAIGSIVVLALALLNSLVHAGDGWTAVVPWGLTLSAVTVIVMIVTDWFGRSMAYRHGAGVSYHA</sequence>
<keyword evidence="1" id="KW-0472">Membrane</keyword>
<name>A0ABV3SBM6_9HYPH</name>
<organism evidence="3 4">
    <name type="scientific">Aquibium pacificus</name>
    <dbReference type="NCBI Taxonomy" id="3153579"/>
    <lineage>
        <taxon>Bacteria</taxon>
        <taxon>Pseudomonadati</taxon>
        <taxon>Pseudomonadota</taxon>
        <taxon>Alphaproteobacteria</taxon>
        <taxon>Hyphomicrobiales</taxon>
        <taxon>Phyllobacteriaceae</taxon>
        <taxon>Aquibium</taxon>
    </lineage>
</organism>
<evidence type="ECO:0000313" key="3">
    <source>
        <dbReference type="EMBL" id="MEX0404144.1"/>
    </source>
</evidence>
<proteinExistence type="predicted"/>
<feature type="domain" description="DUF2231" evidence="2">
    <location>
        <begin position="14"/>
        <end position="148"/>
    </location>
</feature>
<protein>
    <submittedName>
        <fullName evidence="3">DUF2231 domain-containing protein</fullName>
    </submittedName>
</protein>
<keyword evidence="1" id="KW-0812">Transmembrane</keyword>
<accession>A0ABV3SBM6</accession>
<keyword evidence="1" id="KW-1133">Transmembrane helix</keyword>
<evidence type="ECO:0000313" key="4">
    <source>
        <dbReference type="Proteomes" id="UP001556692"/>
    </source>
</evidence>
<comment type="caution">
    <text evidence="3">The sequence shown here is derived from an EMBL/GenBank/DDBJ whole genome shotgun (WGS) entry which is preliminary data.</text>
</comment>
<feature type="transmembrane region" description="Helical" evidence="1">
    <location>
        <begin position="21"/>
        <end position="41"/>
    </location>
</feature>
<feature type="transmembrane region" description="Helical" evidence="1">
    <location>
        <begin position="53"/>
        <end position="73"/>
    </location>
</feature>
<feature type="transmembrane region" description="Helical" evidence="1">
    <location>
        <begin position="111"/>
        <end position="132"/>
    </location>
</feature>
<evidence type="ECO:0000259" key="2">
    <source>
        <dbReference type="Pfam" id="PF09990"/>
    </source>
</evidence>
<reference evidence="3 4" key="1">
    <citation type="submission" date="2024-05" db="EMBL/GenBank/DDBJ databases">
        <authorList>
            <person name="Jiang F."/>
        </authorList>
    </citation>
    <scope>NUCLEOTIDE SEQUENCE [LARGE SCALE GENOMIC DNA]</scope>
    <source>
        <strain evidence="3 4">LZ166</strain>
    </source>
</reference>
<dbReference type="InterPro" id="IPR019251">
    <property type="entry name" value="DUF2231_TM"/>
</dbReference>
<dbReference type="PIRSF" id="PIRSF029509">
    <property type="entry name" value="UCP029509"/>
    <property type="match status" value="1"/>
</dbReference>
<dbReference type="InterPro" id="IPR016923">
    <property type="entry name" value="UCP029509"/>
</dbReference>
<dbReference type="Pfam" id="PF09990">
    <property type="entry name" value="DUF2231"/>
    <property type="match status" value="1"/>
</dbReference>
<dbReference type="EMBL" id="JBDPGJ010000001">
    <property type="protein sequence ID" value="MEX0404144.1"/>
    <property type="molecule type" value="Genomic_DNA"/>
</dbReference>
<dbReference type="Proteomes" id="UP001556692">
    <property type="component" value="Unassembled WGS sequence"/>
</dbReference>
<evidence type="ECO:0000256" key="1">
    <source>
        <dbReference type="SAM" id="Phobius"/>
    </source>
</evidence>
<feature type="transmembrane region" description="Helical" evidence="1">
    <location>
        <begin position="85"/>
        <end position="105"/>
    </location>
</feature>